<name>A0A8I0T8A7_9GAMM</name>
<organism evidence="1 2">
    <name type="scientific">Pseudoalteromonas peptidolytica F12-50-A1</name>
    <dbReference type="NCBI Taxonomy" id="1315280"/>
    <lineage>
        <taxon>Bacteria</taxon>
        <taxon>Pseudomonadati</taxon>
        <taxon>Pseudomonadota</taxon>
        <taxon>Gammaproteobacteria</taxon>
        <taxon>Alteromonadales</taxon>
        <taxon>Pseudoalteromonadaceae</taxon>
        <taxon>Pseudoalteromonas</taxon>
    </lineage>
</organism>
<evidence type="ECO:0000313" key="2">
    <source>
        <dbReference type="Proteomes" id="UP000660708"/>
    </source>
</evidence>
<reference evidence="1 2" key="1">
    <citation type="submission" date="2015-06" db="EMBL/GenBank/DDBJ databases">
        <title>Genome sequence of Pseudoalteromonas peptidolytica.</title>
        <authorList>
            <person name="Xie B.-B."/>
            <person name="Rong J.-C."/>
            <person name="Qin Q.-L."/>
            <person name="Zhang Y.-Z."/>
        </authorList>
    </citation>
    <scope>NUCLEOTIDE SEQUENCE [LARGE SCALE GENOMIC DNA]</scope>
    <source>
        <strain evidence="1 2">F12-50-A1</strain>
    </source>
</reference>
<comment type="caution">
    <text evidence="1">The sequence shown here is derived from an EMBL/GenBank/DDBJ whole genome shotgun (WGS) entry which is preliminary data.</text>
</comment>
<dbReference type="Proteomes" id="UP000660708">
    <property type="component" value="Unassembled WGS sequence"/>
</dbReference>
<dbReference type="EMBL" id="AQHF01000034">
    <property type="protein sequence ID" value="MBE0349114.1"/>
    <property type="molecule type" value="Genomic_DNA"/>
</dbReference>
<accession>A0A8I0T8A7</accession>
<sequence length="44" mass="5059">MLREVDRVETYNYIKAGNWKVVMAQIGCLPAYKNNFVVVDKNPA</sequence>
<evidence type="ECO:0000313" key="1">
    <source>
        <dbReference type="EMBL" id="MBE0349114.1"/>
    </source>
</evidence>
<gene>
    <name evidence="1" type="ORF">PPEP_b1036</name>
</gene>
<dbReference type="AlphaFoldDB" id="A0A8I0T8A7"/>
<protein>
    <submittedName>
        <fullName evidence="1">Uncharacterized protein</fullName>
    </submittedName>
</protein>
<proteinExistence type="predicted"/>
<keyword evidence="2" id="KW-1185">Reference proteome</keyword>